<dbReference type="RefSeq" id="WP_169233719.1">
    <property type="nucleotide sequence ID" value="NZ_JABBGI010000005.1"/>
</dbReference>
<feature type="chain" id="PRO_5030644673" evidence="1">
    <location>
        <begin position="20"/>
        <end position="399"/>
    </location>
</feature>
<dbReference type="EMBL" id="JABBGI010000005">
    <property type="protein sequence ID" value="NML69152.1"/>
    <property type="molecule type" value="Genomic_DNA"/>
</dbReference>
<evidence type="ECO:0000313" key="3">
    <source>
        <dbReference type="Proteomes" id="UP000544054"/>
    </source>
</evidence>
<accession>A0A7Y0AL33</accession>
<feature type="signal peptide" evidence="1">
    <location>
        <begin position="1"/>
        <end position="19"/>
    </location>
</feature>
<keyword evidence="3" id="KW-1185">Reference proteome</keyword>
<sequence>MKKKLHTLVLFFASLMTYAQVGINTTLPDPSSVLDIVSTTKGLLPPRVNLTSTTVQIGTAANAAGLLVYNTGTALPKGYYFWNGTEWRSVDSSSAVNAIATLNCSGAILDPQQTVTGGTPLVTGTILKIPYTVANGGKFTGTTLSSVGNPAVTATITDNKVESGSGSLSFSISGTPNASQTSPAGITFDLTPFITLNPGFTGCSSITVGKQVNADIKSLAVMDYLKFITDTNGTKGFSVEATTPDGLYTFRVFLRHSLQTAAATAINSTTQVQFADVQIRNNSAANKVLMWNNSTEYGAYIGQAGNTLTAVPNLFGGDVDSGNNWTTSTTATRVYWGDAGIYQGSNSGPEYRYYSWIDTSTTTKVAYTAYMMAGAVGGQTGTNPATMKVFIKIDQITAP</sequence>
<gene>
    <name evidence="2" type="ORF">HHL23_05020</name>
</gene>
<keyword evidence="1" id="KW-0732">Signal</keyword>
<reference evidence="2 3" key="1">
    <citation type="submission" date="2020-04" db="EMBL/GenBank/DDBJ databases">
        <title>Chryseobacterium sp. RP-3-3 sp. nov., isolated from Jeju soil.</title>
        <authorList>
            <person name="Dahal R.H."/>
        </authorList>
    </citation>
    <scope>NUCLEOTIDE SEQUENCE [LARGE SCALE GENOMIC DNA]</scope>
    <source>
        <strain evidence="2 3">RP-3-3</strain>
    </source>
</reference>
<evidence type="ECO:0000256" key="1">
    <source>
        <dbReference type="SAM" id="SignalP"/>
    </source>
</evidence>
<name>A0A7Y0AL33_9FLAO</name>
<dbReference type="AlphaFoldDB" id="A0A7Y0AL33"/>
<comment type="caution">
    <text evidence="2">The sequence shown here is derived from an EMBL/GenBank/DDBJ whole genome shotgun (WGS) entry which is preliminary data.</text>
</comment>
<protein>
    <submittedName>
        <fullName evidence="2">Uncharacterized protein</fullName>
    </submittedName>
</protein>
<evidence type="ECO:0000313" key="2">
    <source>
        <dbReference type="EMBL" id="NML69152.1"/>
    </source>
</evidence>
<proteinExistence type="predicted"/>
<dbReference type="Proteomes" id="UP000544054">
    <property type="component" value="Unassembled WGS sequence"/>
</dbReference>
<organism evidence="2 3">
    <name type="scientific">Chryseobacterium antibioticum</name>
    <dbReference type="NCBI Taxonomy" id="2728847"/>
    <lineage>
        <taxon>Bacteria</taxon>
        <taxon>Pseudomonadati</taxon>
        <taxon>Bacteroidota</taxon>
        <taxon>Flavobacteriia</taxon>
        <taxon>Flavobacteriales</taxon>
        <taxon>Weeksellaceae</taxon>
        <taxon>Chryseobacterium group</taxon>
        <taxon>Chryseobacterium</taxon>
    </lineage>
</organism>